<organism evidence="2 3">
    <name type="scientific">Candidatus Adlerbacteria bacterium RIFCSPLOWO2_01_FULL_51_16</name>
    <dbReference type="NCBI Taxonomy" id="1797243"/>
    <lineage>
        <taxon>Bacteria</taxon>
        <taxon>Candidatus Adleribacteriota</taxon>
    </lineage>
</organism>
<dbReference type="STRING" id="1797243.A2943_00225"/>
<accession>A0A1F4XF35</accession>
<dbReference type="SMART" id="SM01152">
    <property type="entry name" value="DUF167"/>
    <property type="match status" value="1"/>
</dbReference>
<comment type="caution">
    <text evidence="2">The sequence shown here is derived from an EMBL/GenBank/DDBJ whole genome shotgun (WGS) entry which is preliminary data.</text>
</comment>
<dbReference type="InterPro" id="IPR003746">
    <property type="entry name" value="DUF167"/>
</dbReference>
<sequence>MYVKVRVKAGAKKETVLEVSKIHFEIAVREEAKQNLANKRVIALVAGHFRVPIKQVRIVSGHRSPSKILSLPG</sequence>
<dbReference type="EMBL" id="MEWX01000026">
    <property type="protein sequence ID" value="OGC80289.1"/>
    <property type="molecule type" value="Genomic_DNA"/>
</dbReference>
<evidence type="ECO:0000313" key="3">
    <source>
        <dbReference type="Proteomes" id="UP000176185"/>
    </source>
</evidence>
<dbReference type="Gene3D" id="3.30.1200.10">
    <property type="entry name" value="YggU-like"/>
    <property type="match status" value="1"/>
</dbReference>
<dbReference type="AlphaFoldDB" id="A0A1F4XF35"/>
<dbReference type="NCBIfam" id="TIGR00251">
    <property type="entry name" value="DUF167 family protein"/>
    <property type="match status" value="1"/>
</dbReference>
<comment type="similarity">
    <text evidence="1">Belongs to the UPF0235 family.</text>
</comment>
<proteinExistence type="inferred from homology"/>
<protein>
    <submittedName>
        <fullName evidence="2">Uncharacterized protein</fullName>
    </submittedName>
</protein>
<dbReference type="SUPFAM" id="SSF69786">
    <property type="entry name" value="YggU-like"/>
    <property type="match status" value="1"/>
</dbReference>
<dbReference type="Pfam" id="PF02594">
    <property type="entry name" value="DUF167"/>
    <property type="match status" value="1"/>
</dbReference>
<dbReference type="InterPro" id="IPR036591">
    <property type="entry name" value="YggU-like_sf"/>
</dbReference>
<reference evidence="2 3" key="1">
    <citation type="journal article" date="2016" name="Nat. Commun.">
        <title>Thousands of microbial genomes shed light on interconnected biogeochemical processes in an aquifer system.</title>
        <authorList>
            <person name="Anantharaman K."/>
            <person name="Brown C.T."/>
            <person name="Hug L.A."/>
            <person name="Sharon I."/>
            <person name="Castelle C.J."/>
            <person name="Probst A.J."/>
            <person name="Thomas B.C."/>
            <person name="Singh A."/>
            <person name="Wilkins M.J."/>
            <person name="Karaoz U."/>
            <person name="Brodie E.L."/>
            <person name="Williams K.H."/>
            <person name="Hubbard S.S."/>
            <person name="Banfield J.F."/>
        </authorList>
    </citation>
    <scope>NUCLEOTIDE SEQUENCE [LARGE SCALE GENOMIC DNA]</scope>
</reference>
<evidence type="ECO:0000256" key="1">
    <source>
        <dbReference type="ARBA" id="ARBA00010364"/>
    </source>
</evidence>
<gene>
    <name evidence="2" type="ORF">A2943_00225</name>
</gene>
<evidence type="ECO:0000313" key="2">
    <source>
        <dbReference type="EMBL" id="OGC80289.1"/>
    </source>
</evidence>
<dbReference type="Proteomes" id="UP000176185">
    <property type="component" value="Unassembled WGS sequence"/>
</dbReference>
<name>A0A1F4XF35_9BACT</name>